<keyword evidence="5" id="KW-0460">Magnesium</keyword>
<evidence type="ECO:0000256" key="4">
    <source>
        <dbReference type="ARBA" id="ARBA00022723"/>
    </source>
</evidence>
<dbReference type="RefSeq" id="WP_145260365.1">
    <property type="nucleotide sequence ID" value="NZ_CP036279.1"/>
</dbReference>
<dbReference type="AlphaFoldDB" id="A0A518B822"/>
<dbReference type="PANTHER" id="PTHR43281">
    <property type="entry name" value="FARNESYL DIPHOSPHATE SYNTHASE"/>
    <property type="match status" value="1"/>
</dbReference>
<comment type="similarity">
    <text evidence="2 7">Belongs to the FPP/GGPP synthase family.</text>
</comment>
<dbReference type="SUPFAM" id="SSF48576">
    <property type="entry name" value="Terpenoid synthases"/>
    <property type="match status" value="1"/>
</dbReference>
<dbReference type="PANTHER" id="PTHR43281:SF1">
    <property type="entry name" value="FARNESYL DIPHOSPHATE SYNTHASE"/>
    <property type="match status" value="1"/>
</dbReference>
<dbReference type="NCBIfam" id="NF045485">
    <property type="entry name" value="FPPsyn"/>
    <property type="match status" value="1"/>
</dbReference>
<evidence type="ECO:0000256" key="2">
    <source>
        <dbReference type="ARBA" id="ARBA00006706"/>
    </source>
</evidence>
<dbReference type="PROSITE" id="PS00444">
    <property type="entry name" value="POLYPRENYL_SYNTHASE_2"/>
    <property type="match status" value="1"/>
</dbReference>
<evidence type="ECO:0000313" key="9">
    <source>
        <dbReference type="Proteomes" id="UP000317093"/>
    </source>
</evidence>
<dbReference type="GO" id="GO:0016114">
    <property type="term" value="P:terpenoid biosynthetic process"/>
    <property type="evidence" value="ECO:0007669"/>
    <property type="project" value="UniProtKB-ARBA"/>
</dbReference>
<sequence length="296" mass="31722">MKVATDSLADLMRSWSERVDHALDRYLGEDYQAPGLLREAMRYSLFAGGKRLRPLLVLLAADACMGALDKAMPAACAVEMIHTYSLIHDDLPAMDDDDLRRGRPTCHRQFDEATAILAGDALLTQAFGLLATIEPPVVAGKCVAELAHAAGAPGMVGGQVDDLHPPEGEGTLDWLESLHSRKTGALLTVCLRLGGLVSGTDQERLDGLTAYGQRIGLAFQIADDLLDVEGSAEAVGKEVGKDSAAGKRTYPSLLGVDESRDRARVLVREAREHLAPLGPAGHRLASLADFIVERDH</sequence>
<dbReference type="SFLD" id="SFLDS00005">
    <property type="entry name" value="Isoprenoid_Synthase_Type_I"/>
    <property type="match status" value="1"/>
</dbReference>
<dbReference type="Gene3D" id="1.10.600.10">
    <property type="entry name" value="Farnesyl Diphosphate Synthase"/>
    <property type="match status" value="1"/>
</dbReference>
<dbReference type="CDD" id="cd00685">
    <property type="entry name" value="Trans_IPPS_HT"/>
    <property type="match status" value="1"/>
</dbReference>
<evidence type="ECO:0000313" key="8">
    <source>
        <dbReference type="EMBL" id="QDU63130.1"/>
    </source>
</evidence>
<proteinExistence type="inferred from homology"/>
<dbReference type="InterPro" id="IPR000092">
    <property type="entry name" value="Polyprenyl_synt"/>
</dbReference>
<dbReference type="InterPro" id="IPR008949">
    <property type="entry name" value="Isoprenoid_synthase_dom_sf"/>
</dbReference>
<keyword evidence="4" id="KW-0479">Metal-binding</keyword>
<dbReference type="KEGG" id="knv:Pan216_40050"/>
<evidence type="ECO:0000256" key="5">
    <source>
        <dbReference type="ARBA" id="ARBA00022842"/>
    </source>
</evidence>
<organism evidence="8 9">
    <name type="scientific">Kolteria novifilia</name>
    <dbReference type="NCBI Taxonomy" id="2527975"/>
    <lineage>
        <taxon>Bacteria</taxon>
        <taxon>Pseudomonadati</taxon>
        <taxon>Planctomycetota</taxon>
        <taxon>Planctomycetia</taxon>
        <taxon>Kolteriales</taxon>
        <taxon>Kolteriaceae</taxon>
        <taxon>Kolteria</taxon>
    </lineage>
</organism>
<dbReference type="GO" id="GO:0004337">
    <property type="term" value="F:(2E,6E)-farnesyl diphosphate synthase activity"/>
    <property type="evidence" value="ECO:0007669"/>
    <property type="project" value="UniProtKB-EC"/>
</dbReference>
<protein>
    <submittedName>
        <fullName evidence="8">Farnesyl diphosphate synthase</fullName>
        <ecNumber evidence="8">2.5.1.10</ecNumber>
    </submittedName>
</protein>
<dbReference type="Pfam" id="PF00348">
    <property type="entry name" value="polyprenyl_synt"/>
    <property type="match status" value="1"/>
</dbReference>
<dbReference type="GO" id="GO:0005737">
    <property type="term" value="C:cytoplasm"/>
    <property type="evidence" value="ECO:0007669"/>
    <property type="project" value="UniProtKB-ARBA"/>
</dbReference>
<keyword evidence="9" id="KW-1185">Reference proteome</keyword>
<evidence type="ECO:0000256" key="7">
    <source>
        <dbReference type="RuleBase" id="RU004466"/>
    </source>
</evidence>
<dbReference type="Proteomes" id="UP000317093">
    <property type="component" value="Chromosome"/>
</dbReference>
<dbReference type="InterPro" id="IPR033749">
    <property type="entry name" value="Polyprenyl_synt_CS"/>
</dbReference>
<evidence type="ECO:0000256" key="3">
    <source>
        <dbReference type="ARBA" id="ARBA00022679"/>
    </source>
</evidence>
<keyword evidence="3 7" id="KW-0808">Transferase</keyword>
<dbReference type="EC" id="2.5.1.10" evidence="8"/>
<accession>A0A518B822</accession>
<dbReference type="InterPro" id="IPR053378">
    <property type="entry name" value="Prenyl_diphosphate_synthase"/>
</dbReference>
<dbReference type="FunFam" id="1.10.600.10:FF:000001">
    <property type="entry name" value="Geranylgeranyl diphosphate synthase"/>
    <property type="match status" value="1"/>
</dbReference>
<dbReference type="EMBL" id="CP036279">
    <property type="protein sequence ID" value="QDU63130.1"/>
    <property type="molecule type" value="Genomic_DNA"/>
</dbReference>
<name>A0A518B822_9BACT</name>
<reference evidence="8 9" key="1">
    <citation type="submission" date="2019-02" db="EMBL/GenBank/DDBJ databases">
        <title>Deep-cultivation of Planctomycetes and their phenomic and genomic characterization uncovers novel biology.</title>
        <authorList>
            <person name="Wiegand S."/>
            <person name="Jogler M."/>
            <person name="Boedeker C."/>
            <person name="Pinto D."/>
            <person name="Vollmers J."/>
            <person name="Rivas-Marin E."/>
            <person name="Kohn T."/>
            <person name="Peeters S.H."/>
            <person name="Heuer A."/>
            <person name="Rast P."/>
            <person name="Oberbeckmann S."/>
            <person name="Bunk B."/>
            <person name="Jeske O."/>
            <person name="Meyerdierks A."/>
            <person name="Storesund J.E."/>
            <person name="Kallscheuer N."/>
            <person name="Luecker S."/>
            <person name="Lage O.M."/>
            <person name="Pohl T."/>
            <person name="Merkel B.J."/>
            <person name="Hornburger P."/>
            <person name="Mueller R.-W."/>
            <person name="Bruemmer F."/>
            <person name="Labrenz M."/>
            <person name="Spormann A.M."/>
            <person name="Op den Camp H."/>
            <person name="Overmann J."/>
            <person name="Amann R."/>
            <person name="Jetten M.S.M."/>
            <person name="Mascher T."/>
            <person name="Medema M.H."/>
            <person name="Devos D.P."/>
            <person name="Kaster A.-K."/>
            <person name="Ovreas L."/>
            <person name="Rohde M."/>
            <person name="Galperin M.Y."/>
            <person name="Jogler C."/>
        </authorList>
    </citation>
    <scope>NUCLEOTIDE SEQUENCE [LARGE SCALE GENOMIC DNA]</scope>
    <source>
        <strain evidence="8 9">Pan216</strain>
    </source>
</reference>
<dbReference type="GO" id="GO:0046872">
    <property type="term" value="F:metal ion binding"/>
    <property type="evidence" value="ECO:0007669"/>
    <property type="project" value="UniProtKB-KW"/>
</dbReference>
<dbReference type="OrthoDB" id="9805316at2"/>
<dbReference type="PROSITE" id="PS00723">
    <property type="entry name" value="POLYPRENYL_SYNTHASE_1"/>
    <property type="match status" value="1"/>
</dbReference>
<keyword evidence="6" id="KW-0414">Isoprene biosynthesis</keyword>
<evidence type="ECO:0000256" key="1">
    <source>
        <dbReference type="ARBA" id="ARBA00001946"/>
    </source>
</evidence>
<gene>
    <name evidence="8" type="ORF">Pan216_40050</name>
</gene>
<evidence type="ECO:0000256" key="6">
    <source>
        <dbReference type="ARBA" id="ARBA00023229"/>
    </source>
</evidence>
<dbReference type="SFLD" id="SFLDG01017">
    <property type="entry name" value="Polyprenyl_Transferase_Like"/>
    <property type="match status" value="1"/>
</dbReference>
<comment type="cofactor">
    <cofactor evidence="1">
        <name>Mg(2+)</name>
        <dbReference type="ChEBI" id="CHEBI:18420"/>
    </cofactor>
</comment>